<evidence type="ECO:0000259" key="7">
    <source>
        <dbReference type="PROSITE" id="PS50118"/>
    </source>
</evidence>
<evidence type="ECO:0000256" key="4">
    <source>
        <dbReference type="ARBA" id="ARBA00023163"/>
    </source>
</evidence>
<keyword evidence="3 6" id="KW-0238">DNA-binding</keyword>
<feature type="domain" description="HMG box" evidence="7">
    <location>
        <begin position="36"/>
        <end position="104"/>
    </location>
</feature>
<keyword evidence="2" id="KW-0805">Transcription regulation</keyword>
<keyword evidence="4" id="KW-0804">Transcription</keyword>
<name>A0A0A7RQ35_MONDO</name>
<dbReference type="CDD" id="cd22028">
    <property type="entry name" value="HMG-box_SoxA_SoxB_SoxG"/>
    <property type="match status" value="1"/>
</dbReference>
<feature type="DNA-binding region" description="HMG box" evidence="6">
    <location>
        <begin position="36"/>
        <end position="104"/>
    </location>
</feature>
<organism evidence="8">
    <name type="scientific">Monodelphis domestica</name>
    <name type="common">Gray short-tailed opossum</name>
    <dbReference type="NCBI Taxonomy" id="13616"/>
    <lineage>
        <taxon>Eukaryota</taxon>
        <taxon>Metazoa</taxon>
        <taxon>Chordata</taxon>
        <taxon>Craniata</taxon>
        <taxon>Vertebrata</taxon>
        <taxon>Euteleostomi</taxon>
        <taxon>Mammalia</taxon>
        <taxon>Metatheria</taxon>
        <taxon>Didelphimorphia</taxon>
        <taxon>Didelphidae</taxon>
        <taxon>Monodelphis</taxon>
    </lineage>
</organism>
<accession>A0A0A7RQ35</accession>
<evidence type="ECO:0000313" key="8">
    <source>
        <dbReference type="EMBL" id="AJA38029.1"/>
    </source>
</evidence>
<keyword evidence="5 6" id="KW-0539">Nucleus</keyword>
<gene>
    <name evidence="8" type="primary">SRY</name>
</gene>
<evidence type="ECO:0000256" key="5">
    <source>
        <dbReference type="ARBA" id="ARBA00023242"/>
    </source>
</evidence>
<dbReference type="Gene3D" id="1.10.30.10">
    <property type="entry name" value="High mobility group box domain"/>
    <property type="match status" value="1"/>
</dbReference>
<dbReference type="GO" id="GO:0005634">
    <property type="term" value="C:nucleus"/>
    <property type="evidence" value="ECO:0007669"/>
    <property type="project" value="UniProtKB-SubCell"/>
</dbReference>
<dbReference type="PANTHER" id="PTHR10270:SF324">
    <property type="entry name" value="SOX DOMAIN-CONTAINING PROTEIN DICHAETE-RELATED"/>
    <property type="match status" value="1"/>
</dbReference>
<protein>
    <submittedName>
        <fullName evidence="8">Sex determining region Y</fullName>
    </submittedName>
</protein>
<evidence type="ECO:0000256" key="6">
    <source>
        <dbReference type="PROSITE-ProRule" id="PRU00267"/>
    </source>
</evidence>
<dbReference type="Pfam" id="PF00505">
    <property type="entry name" value="HMG_box"/>
    <property type="match status" value="1"/>
</dbReference>
<reference evidence="8" key="1">
    <citation type="journal article" date="2014" name="Nature">
        <title>Origins and functional evolution of Y chromosomes across mammals.</title>
        <authorList>
            <person name="Cortez D."/>
            <person name="Marin R."/>
            <person name="Toledo-Flores D."/>
            <person name="Froidevaux L."/>
            <person name="Liechti A."/>
            <person name="Waters P.D."/>
            <person name="Grutzner F."/>
            <person name="Kaessmann H."/>
        </authorList>
    </citation>
    <scope>NUCLEOTIDE SEQUENCE</scope>
</reference>
<evidence type="ECO:0000256" key="2">
    <source>
        <dbReference type="ARBA" id="ARBA00023015"/>
    </source>
</evidence>
<dbReference type="EMBL" id="KP141786">
    <property type="protein sequence ID" value="AJA38029.1"/>
    <property type="molecule type" value="Genomic_DNA"/>
</dbReference>
<comment type="subcellular location">
    <subcellularLocation>
        <location evidence="1">Nucleus</location>
    </subcellularLocation>
</comment>
<sequence>MYNFLEIKSSFVEEDLRVSESVKNNWDNRSGSISRVKRPMNAFMVWSRSQRRKVAQENPKMHNSEISKLLGASWKLLTDNEKQPFIDEAKRLRAKHREEHPDYKYQPRRKTKSFMKNRQRCYPKDRCTYGTSSLTQEQDTQKDLYSTTPQSYESNALISEISTFNYAQDPCTTHFGNWINVMNLPPEQENPEMWPLQNSGTVVNNIEHLTYI</sequence>
<proteinExistence type="predicted"/>
<dbReference type="PANTHER" id="PTHR10270">
    <property type="entry name" value="SOX TRANSCRIPTION FACTOR"/>
    <property type="match status" value="1"/>
</dbReference>
<dbReference type="InterPro" id="IPR036910">
    <property type="entry name" value="HMG_box_dom_sf"/>
</dbReference>
<dbReference type="SMART" id="SM00398">
    <property type="entry name" value="HMG"/>
    <property type="match status" value="1"/>
</dbReference>
<evidence type="ECO:0000256" key="3">
    <source>
        <dbReference type="ARBA" id="ARBA00023125"/>
    </source>
</evidence>
<dbReference type="PROSITE" id="PS50118">
    <property type="entry name" value="HMG_BOX_2"/>
    <property type="match status" value="1"/>
</dbReference>
<dbReference type="InterPro" id="IPR050140">
    <property type="entry name" value="SRY-related_HMG-box_TF-like"/>
</dbReference>
<dbReference type="AlphaFoldDB" id="A0A0A7RQ35"/>
<evidence type="ECO:0000256" key="1">
    <source>
        <dbReference type="ARBA" id="ARBA00004123"/>
    </source>
</evidence>
<dbReference type="SUPFAM" id="SSF47095">
    <property type="entry name" value="HMG-box"/>
    <property type="match status" value="1"/>
</dbReference>
<dbReference type="GO" id="GO:0003677">
    <property type="term" value="F:DNA binding"/>
    <property type="evidence" value="ECO:0007669"/>
    <property type="project" value="UniProtKB-UniRule"/>
</dbReference>
<dbReference type="FunFam" id="1.10.30.10:FF:000002">
    <property type="entry name" value="transcription factor Sox-2"/>
    <property type="match status" value="1"/>
</dbReference>
<dbReference type="InterPro" id="IPR009071">
    <property type="entry name" value="HMG_box_dom"/>
</dbReference>